<keyword evidence="1" id="KW-0732">Signal</keyword>
<evidence type="ECO:0000313" key="2">
    <source>
        <dbReference type="EMBL" id="CAA9555725.1"/>
    </source>
</evidence>
<gene>
    <name evidence="2" type="ORF">AVDCRST_MAG86-374</name>
</gene>
<proteinExistence type="predicted"/>
<dbReference type="EMBL" id="CADCWP010000013">
    <property type="protein sequence ID" value="CAA9555725.1"/>
    <property type="molecule type" value="Genomic_DNA"/>
</dbReference>
<evidence type="ECO:0000256" key="1">
    <source>
        <dbReference type="SAM" id="SignalP"/>
    </source>
</evidence>
<dbReference type="AlphaFoldDB" id="A0A6J4UNC4"/>
<feature type="signal peptide" evidence="1">
    <location>
        <begin position="1"/>
        <end position="20"/>
    </location>
</feature>
<accession>A0A6J4UNC4</accession>
<reference evidence="2" key="1">
    <citation type="submission" date="2020-02" db="EMBL/GenBank/DDBJ databases">
        <authorList>
            <person name="Meier V. D."/>
        </authorList>
    </citation>
    <scope>NUCLEOTIDE SEQUENCE</scope>
    <source>
        <strain evidence="2">AVDCRST_MAG86</strain>
    </source>
</reference>
<feature type="chain" id="PRO_5026916182" evidence="1">
    <location>
        <begin position="21"/>
        <end position="178"/>
    </location>
</feature>
<name>A0A6J4UNC4_9DEIN</name>
<sequence>MKHLWLPIFLVVTLLSNVYAQNFQAYTFADIRWLSAPEVVVSKLEGAGYTVPDPEPDENNTVTFSGPLLGNAAVGTANFGDERQLLKIDVMLAPSSGAVSLSEAEATYIQLRDTLFARYGVPSRESLTATGWFTENVGGYVGGIILEVGGDADVTVAYESPRWTFYLAERRGEGTDAF</sequence>
<protein>
    <submittedName>
        <fullName evidence="2">Uncharacterized protein</fullName>
    </submittedName>
</protein>
<organism evidence="2">
    <name type="scientific">uncultured Truepera sp</name>
    <dbReference type="NCBI Taxonomy" id="543023"/>
    <lineage>
        <taxon>Bacteria</taxon>
        <taxon>Thermotogati</taxon>
        <taxon>Deinococcota</taxon>
        <taxon>Deinococci</taxon>
        <taxon>Trueperales</taxon>
        <taxon>Trueperaceae</taxon>
        <taxon>Truepera</taxon>
        <taxon>environmental samples</taxon>
    </lineage>
</organism>